<comment type="similarity">
    <text evidence="1">Belongs to the cytochrome b5 family. MAPR subfamily.</text>
</comment>
<name>A0A183KJD5_9TREM</name>
<proteinExistence type="inferred from homology"/>
<accession>A0A183KJD5</accession>
<dbReference type="InterPro" id="IPR036400">
    <property type="entry name" value="Cyt_B5-like_heme/steroid_sf"/>
</dbReference>
<dbReference type="InterPro" id="IPR001199">
    <property type="entry name" value="Cyt_B5-like_heme/steroid-bd"/>
</dbReference>
<feature type="domain" description="Helicase C-terminal" evidence="2">
    <location>
        <begin position="222"/>
        <end position="385"/>
    </location>
</feature>
<reference evidence="3 4" key="2">
    <citation type="submission" date="2018-11" db="EMBL/GenBank/DDBJ databases">
        <authorList>
            <consortium name="Pathogen Informatics"/>
        </authorList>
    </citation>
    <scope>NUCLEOTIDE SEQUENCE [LARGE SCALE GENOMIC DNA]</scope>
    <source>
        <strain evidence="3">Dakar</strain>
        <strain evidence="4">Dakar, Senegal</strain>
    </source>
</reference>
<gene>
    <name evidence="3" type="ORF">SCUD_LOCUS15141</name>
</gene>
<evidence type="ECO:0000313" key="5">
    <source>
        <dbReference type="WBParaSite" id="SCUD_0001514401-mRNA-1"/>
    </source>
</evidence>
<dbReference type="SUPFAM" id="SSF55856">
    <property type="entry name" value="Cytochrome b5-like heme/steroid binding domain"/>
    <property type="match status" value="1"/>
</dbReference>
<organism evidence="5">
    <name type="scientific">Schistosoma curassoni</name>
    <dbReference type="NCBI Taxonomy" id="6186"/>
    <lineage>
        <taxon>Eukaryota</taxon>
        <taxon>Metazoa</taxon>
        <taxon>Spiralia</taxon>
        <taxon>Lophotrochozoa</taxon>
        <taxon>Platyhelminthes</taxon>
        <taxon>Trematoda</taxon>
        <taxon>Digenea</taxon>
        <taxon>Strigeidida</taxon>
        <taxon>Schistosomatoidea</taxon>
        <taxon>Schistosomatidae</taxon>
        <taxon>Schistosoma</taxon>
    </lineage>
</organism>
<sequence>MGKRDFTLEELQSFDGSGEHKRILIAVNGKIFDVTNKGQGFYGKGAPYAAFAGRDASRALACFNLETKNDYDDLSDLTADQMQTLREWELQFSERLCHLRSPNRVATCKLSILLRVSSGMWWSLLSGQPPEERGRADKMIDMGFEPEVNNILTYLPVTNEKPDNEDAEDDSKLLSNFATKHKYRQTVMFTATMPPAVERLARSYLRRPAMVYIGSAGKPTERVEQIVYMVSEQEKRRKLLEILAAGLDPPVIIFVNQKKGADVLAKGLEKLGYSAVVLHGGKGQEQREYALASLKSGQKEILVATDVAGRGIDIKDVSMVINYDMSKTIDGKLIILSLFTYIIDLFKLRHSYKETSNIHVAHKSSGLCEGWFSQGAILRAFDLKV</sequence>
<evidence type="ECO:0000313" key="4">
    <source>
        <dbReference type="Proteomes" id="UP000279833"/>
    </source>
</evidence>
<dbReference type="InterPro" id="IPR027417">
    <property type="entry name" value="P-loop_NTPase"/>
</dbReference>
<evidence type="ECO:0000259" key="2">
    <source>
        <dbReference type="PROSITE" id="PS51194"/>
    </source>
</evidence>
<dbReference type="Gene3D" id="3.10.120.10">
    <property type="entry name" value="Cytochrome b5-like heme/steroid binding domain"/>
    <property type="match status" value="1"/>
</dbReference>
<dbReference type="Gene3D" id="3.40.50.300">
    <property type="entry name" value="P-loop containing nucleotide triphosphate hydrolases"/>
    <property type="match status" value="2"/>
</dbReference>
<keyword evidence="4" id="KW-1185">Reference proteome</keyword>
<dbReference type="SUPFAM" id="SSF52540">
    <property type="entry name" value="P-loop containing nucleoside triphosphate hydrolases"/>
    <property type="match status" value="1"/>
</dbReference>
<dbReference type="EMBL" id="UZAK01037346">
    <property type="protein sequence ID" value="VDP58516.1"/>
    <property type="molecule type" value="Genomic_DNA"/>
</dbReference>
<dbReference type="SMART" id="SM00490">
    <property type="entry name" value="HELICc"/>
    <property type="match status" value="1"/>
</dbReference>
<dbReference type="PANTHER" id="PTHR47958">
    <property type="entry name" value="ATP-DEPENDENT RNA HELICASE DBP3"/>
    <property type="match status" value="1"/>
</dbReference>
<dbReference type="CDD" id="cd18787">
    <property type="entry name" value="SF2_C_DEAD"/>
    <property type="match status" value="1"/>
</dbReference>
<dbReference type="Pfam" id="PF00271">
    <property type="entry name" value="Helicase_C"/>
    <property type="match status" value="1"/>
</dbReference>
<dbReference type="AlphaFoldDB" id="A0A183KJD5"/>
<dbReference type="FunFam" id="3.10.120.10:FF:000003">
    <property type="entry name" value="membrane-associated progesterone receptor component 1"/>
    <property type="match status" value="1"/>
</dbReference>
<protein>
    <submittedName>
        <fullName evidence="5">Helicase C-terminal domain-containing protein</fullName>
    </submittedName>
</protein>
<reference evidence="5" key="1">
    <citation type="submission" date="2016-06" db="UniProtKB">
        <authorList>
            <consortium name="WormBaseParasite"/>
        </authorList>
    </citation>
    <scope>IDENTIFICATION</scope>
</reference>
<dbReference type="Pfam" id="PF00173">
    <property type="entry name" value="Cyt-b5"/>
    <property type="match status" value="1"/>
</dbReference>
<dbReference type="STRING" id="6186.A0A183KJD5"/>
<dbReference type="Proteomes" id="UP000279833">
    <property type="component" value="Unassembled WGS sequence"/>
</dbReference>
<dbReference type="SMART" id="SM01117">
    <property type="entry name" value="Cyt-b5"/>
    <property type="match status" value="1"/>
</dbReference>
<dbReference type="PROSITE" id="PS51194">
    <property type="entry name" value="HELICASE_CTER"/>
    <property type="match status" value="1"/>
</dbReference>
<evidence type="ECO:0000313" key="3">
    <source>
        <dbReference type="EMBL" id="VDP58516.1"/>
    </source>
</evidence>
<dbReference type="WBParaSite" id="SCUD_0001514401-mRNA-1">
    <property type="protein sequence ID" value="SCUD_0001514401-mRNA-1"/>
    <property type="gene ID" value="SCUD_0001514401"/>
</dbReference>
<dbReference type="InterPro" id="IPR001650">
    <property type="entry name" value="Helicase_C-like"/>
</dbReference>
<evidence type="ECO:0000256" key="1">
    <source>
        <dbReference type="ARBA" id="ARBA00038357"/>
    </source>
</evidence>